<feature type="region of interest" description="Disordered" evidence="1">
    <location>
        <begin position="143"/>
        <end position="165"/>
    </location>
</feature>
<proteinExistence type="predicted"/>
<protein>
    <submittedName>
        <fullName evidence="2">Uncharacterized protein</fullName>
    </submittedName>
</protein>
<organism evidence="2 3">
    <name type="scientific">Saccharomonospora cyanea NA-134</name>
    <dbReference type="NCBI Taxonomy" id="882082"/>
    <lineage>
        <taxon>Bacteria</taxon>
        <taxon>Bacillati</taxon>
        <taxon>Actinomycetota</taxon>
        <taxon>Actinomycetes</taxon>
        <taxon>Pseudonocardiales</taxon>
        <taxon>Pseudonocardiaceae</taxon>
        <taxon>Saccharomonospora</taxon>
    </lineage>
</organism>
<dbReference type="Proteomes" id="UP000002791">
    <property type="component" value="Chromosome"/>
</dbReference>
<dbReference type="HOGENOM" id="CLU_1625877_0_0_11"/>
<evidence type="ECO:0000313" key="2">
    <source>
        <dbReference type="EMBL" id="EHR60956.1"/>
    </source>
</evidence>
<accession>H5XLQ8</accession>
<reference evidence="2 3" key="1">
    <citation type="submission" date="2011-11" db="EMBL/GenBank/DDBJ databases">
        <title>The Noncontiguous Finished sequence of Saccharomonospora cyanea NA-134.</title>
        <authorList>
            <consortium name="US DOE Joint Genome Institute"/>
            <person name="Lucas S."/>
            <person name="Han J."/>
            <person name="Lapidus A."/>
            <person name="Cheng J.-F."/>
            <person name="Goodwin L."/>
            <person name="Pitluck S."/>
            <person name="Peters L."/>
            <person name="Ovchinnikova G."/>
            <person name="Lu M."/>
            <person name="Detter J.C."/>
            <person name="Han C."/>
            <person name="Tapia R."/>
            <person name="Land M."/>
            <person name="Hauser L."/>
            <person name="Kyrpides N."/>
            <person name="Ivanova N."/>
            <person name="Pagani I."/>
            <person name="Brambilla E.-M."/>
            <person name="Klenk H.-P."/>
            <person name="Woyke T."/>
        </authorList>
    </citation>
    <scope>NUCLEOTIDE SEQUENCE [LARGE SCALE GENOMIC DNA]</scope>
    <source>
        <strain evidence="2 3">NA-134</strain>
    </source>
</reference>
<dbReference type="STRING" id="882082.SaccyDRAFT_2063"/>
<evidence type="ECO:0000256" key="1">
    <source>
        <dbReference type="SAM" id="MobiDB-lite"/>
    </source>
</evidence>
<dbReference type="RefSeq" id="WP_005455880.1">
    <property type="nucleotide sequence ID" value="NZ_CM001440.1"/>
</dbReference>
<evidence type="ECO:0000313" key="3">
    <source>
        <dbReference type="Proteomes" id="UP000002791"/>
    </source>
</evidence>
<gene>
    <name evidence="2" type="ORF">SaccyDRAFT_2063</name>
</gene>
<keyword evidence="3" id="KW-1185">Reference proteome</keyword>
<feature type="compositionally biased region" description="Basic and acidic residues" evidence="1">
    <location>
        <begin position="156"/>
        <end position="165"/>
    </location>
</feature>
<dbReference type="EMBL" id="CM001440">
    <property type="protein sequence ID" value="EHR60956.1"/>
    <property type="molecule type" value="Genomic_DNA"/>
</dbReference>
<sequence length="165" mass="17450">MTTGVVWDGAADLPTVLVFDPAPPSGPAELPPAWRALTDRRQVVWCRFAVDRALAEADRLLGDPDAFGRPIDAVVHGDPSDVLDVLRRHAGPLRAVVVVDAEPGAVWEVPGVRVVTVGRSHTPPRAITGDAVSADVTGALDALDADDLGEAVGPERQQERTDTDE</sequence>
<name>H5XLQ8_9PSEU</name>
<dbReference type="AlphaFoldDB" id="H5XLQ8"/>
<dbReference type="OrthoDB" id="3693848at2"/>